<dbReference type="RefSeq" id="WP_303306203.1">
    <property type="nucleotide sequence ID" value="NZ_JAODOP010000004.1"/>
</dbReference>
<organism evidence="4 5">
    <name type="scientific">Flavivirga spongiicola</name>
    <dbReference type="NCBI Taxonomy" id="421621"/>
    <lineage>
        <taxon>Bacteria</taxon>
        <taxon>Pseudomonadati</taxon>
        <taxon>Bacteroidota</taxon>
        <taxon>Flavobacteriia</taxon>
        <taxon>Flavobacteriales</taxon>
        <taxon>Flavobacteriaceae</taxon>
        <taxon>Flavivirga</taxon>
    </lineage>
</organism>
<evidence type="ECO:0000256" key="1">
    <source>
        <dbReference type="ARBA" id="ARBA00022729"/>
    </source>
</evidence>
<evidence type="ECO:0000313" key="5">
    <source>
        <dbReference type="Proteomes" id="UP001337305"/>
    </source>
</evidence>
<dbReference type="PANTHER" id="PTHR36220:SF1">
    <property type="entry name" value="GAMMA TUBULIN COMPLEX COMPONENT C-TERMINAL DOMAIN-CONTAINING PROTEIN"/>
    <property type="match status" value="1"/>
</dbReference>
<comment type="caution">
    <text evidence="4">The sequence shown here is derived from an EMBL/GenBank/DDBJ whole genome shotgun (WGS) entry which is preliminary data.</text>
</comment>
<evidence type="ECO:0000259" key="3">
    <source>
        <dbReference type="Pfam" id="PF18962"/>
    </source>
</evidence>
<reference evidence="4 5" key="1">
    <citation type="submission" date="2022-09" db="EMBL/GenBank/DDBJ databases">
        <title>Genome sequencing of Flavivirga sp. MEBiC05379.</title>
        <authorList>
            <person name="Oh H.-M."/>
            <person name="Kwon K.K."/>
            <person name="Park M.J."/>
            <person name="Yang S.-H."/>
        </authorList>
    </citation>
    <scope>NUCLEOTIDE SEQUENCE [LARGE SCALE GENOMIC DNA]</scope>
    <source>
        <strain evidence="4 5">MEBiC05379</strain>
    </source>
</reference>
<gene>
    <name evidence="4" type="ORF">N1F79_12040</name>
</gene>
<dbReference type="InterPro" id="IPR011043">
    <property type="entry name" value="Gal_Oxase/kelch_b-propeller"/>
</dbReference>
<feature type="chain" id="PRO_5046866968" evidence="2">
    <location>
        <begin position="22"/>
        <end position="490"/>
    </location>
</feature>
<evidence type="ECO:0000256" key="2">
    <source>
        <dbReference type="SAM" id="SignalP"/>
    </source>
</evidence>
<feature type="domain" description="Secretion system C-terminal sorting" evidence="3">
    <location>
        <begin position="422"/>
        <end position="489"/>
    </location>
</feature>
<accession>A0ABU7XTU2</accession>
<dbReference type="Proteomes" id="UP001337305">
    <property type="component" value="Unassembled WGS sequence"/>
</dbReference>
<evidence type="ECO:0000313" key="4">
    <source>
        <dbReference type="EMBL" id="MEF3833864.1"/>
    </source>
</evidence>
<dbReference type="PANTHER" id="PTHR36220">
    <property type="entry name" value="UNNAMED PRODUCT"/>
    <property type="match status" value="1"/>
</dbReference>
<name>A0ABU7XTU2_9FLAO</name>
<dbReference type="NCBIfam" id="TIGR04183">
    <property type="entry name" value="Por_Secre_tail"/>
    <property type="match status" value="1"/>
</dbReference>
<dbReference type="EMBL" id="JAODOP010000004">
    <property type="protein sequence ID" value="MEF3833864.1"/>
    <property type="molecule type" value="Genomic_DNA"/>
</dbReference>
<sequence length="490" mass="50791">MKQCLLIILMIPFLSFCQVQIGNDIDGEAAKDQSGYNVSLSSNGSIVAIGAIDNKGNGIDSGHVRIYENLSGVWTQIGDDIDGEVAGVQSGFSVSLSSDGSVVAIGAPYNSGNGGSSGHVRIYENLSGVWTQVGNDIDGERAGDLSGFSVSLSSDGSIVAIGAPLNDDNGIFSGHVRIYENLSGVWTQIGDDINGETVSDYLGWSISLSSDGSKVAMGAIFNDGIGIDSGHVRIYENLSGVWTQIGDDIDGEATGDQSGFSVSLSSDGSVVAIGAFSNDGNGEGSGHVRIYKNLSGVWTQIGEDIDGEAAGDLSGSRVSLSSNGSIVAINAVPNDGNGEGSGHVRIYKNLSGVWTQIGEDIDGEAAGDSSGSGLSLSSDGTIVAIGAYGNDNNGEDSGHVRVYDLSAAVLSSNTFVLPRFSISPNPTINKTTINLRQGLMLEKVNIYNNLGQFIDSINIEVIDTSNLSKGLYYIEVVTDQGKATKKLVIE</sequence>
<dbReference type="SUPFAM" id="SSF50965">
    <property type="entry name" value="Galactose oxidase, central domain"/>
    <property type="match status" value="2"/>
</dbReference>
<dbReference type="InterPro" id="IPR026444">
    <property type="entry name" value="Secre_tail"/>
</dbReference>
<keyword evidence="1 2" id="KW-0732">Signal</keyword>
<proteinExistence type="predicted"/>
<keyword evidence="5" id="KW-1185">Reference proteome</keyword>
<feature type="signal peptide" evidence="2">
    <location>
        <begin position="1"/>
        <end position="21"/>
    </location>
</feature>
<dbReference type="Pfam" id="PF18962">
    <property type="entry name" value="Por_Secre_tail"/>
    <property type="match status" value="1"/>
</dbReference>
<protein>
    <submittedName>
        <fullName evidence="4">T9SS type A sorting domain-containing protein</fullName>
    </submittedName>
</protein>